<protein>
    <submittedName>
        <fullName evidence="2">Uncharacterized protein</fullName>
    </submittedName>
</protein>
<feature type="compositionally biased region" description="Basic and acidic residues" evidence="1">
    <location>
        <begin position="56"/>
        <end position="79"/>
    </location>
</feature>
<gene>
    <name evidence="2" type="ORF">SAMN05660874_04600</name>
</gene>
<evidence type="ECO:0000313" key="3">
    <source>
        <dbReference type="Proteomes" id="UP000198852"/>
    </source>
</evidence>
<feature type="compositionally biased region" description="Basic and acidic residues" evidence="1">
    <location>
        <begin position="119"/>
        <end position="130"/>
    </location>
</feature>
<feature type="region of interest" description="Disordered" evidence="1">
    <location>
        <begin position="179"/>
        <end position="216"/>
    </location>
</feature>
<evidence type="ECO:0000256" key="1">
    <source>
        <dbReference type="SAM" id="MobiDB-lite"/>
    </source>
</evidence>
<sequence>MADHFDRLLSAAPRTRLRPRLPGPFERVESLPVPVGTEPDPLAPPSPAPATAPPAEVRRVEREVRSHERITFVRTEHPPPDPVRPAQPVLQGEVPEPAASPPPPPRVPAPERTTIVVPQRDRPVAPERPRPVGVLRVAAAPVPSDQPRTRVVTAARAAAAAPRARAPQPAPPEVRVEIGRLEVTSARPPEPARPAAPQRREPAVNLADYLSERANP</sequence>
<feature type="region of interest" description="Disordered" evidence="1">
    <location>
        <begin position="1"/>
        <end position="130"/>
    </location>
</feature>
<dbReference type="STRING" id="95161.SAMN05660874_04600"/>
<keyword evidence="3" id="KW-1185">Reference proteome</keyword>
<dbReference type="Proteomes" id="UP000198852">
    <property type="component" value="Unassembled WGS sequence"/>
</dbReference>
<accession>A0A1I6U539</accession>
<name>A0A1I6U539_9PSEU</name>
<feature type="compositionally biased region" description="Pro residues" evidence="1">
    <location>
        <begin position="98"/>
        <end position="108"/>
    </location>
</feature>
<dbReference type="OrthoDB" id="3681682at2"/>
<dbReference type="RefSeq" id="WP_093421685.1">
    <property type="nucleotide sequence ID" value="NZ_FOZX01000009.1"/>
</dbReference>
<reference evidence="3" key="1">
    <citation type="submission" date="2016-10" db="EMBL/GenBank/DDBJ databases">
        <authorList>
            <person name="Varghese N."/>
            <person name="Submissions S."/>
        </authorList>
    </citation>
    <scope>NUCLEOTIDE SEQUENCE [LARGE SCALE GENOMIC DNA]</scope>
    <source>
        <strain evidence="3">DSM 44771</strain>
    </source>
</reference>
<organism evidence="2 3">
    <name type="scientific">Saccharopolyspora flava</name>
    <dbReference type="NCBI Taxonomy" id="95161"/>
    <lineage>
        <taxon>Bacteria</taxon>
        <taxon>Bacillati</taxon>
        <taxon>Actinomycetota</taxon>
        <taxon>Actinomycetes</taxon>
        <taxon>Pseudonocardiales</taxon>
        <taxon>Pseudonocardiaceae</taxon>
        <taxon>Saccharopolyspora</taxon>
    </lineage>
</organism>
<feature type="compositionally biased region" description="Low complexity" evidence="1">
    <location>
        <begin position="86"/>
        <end position="97"/>
    </location>
</feature>
<dbReference type="EMBL" id="FOZX01000009">
    <property type="protein sequence ID" value="SFS96566.1"/>
    <property type="molecule type" value="Genomic_DNA"/>
</dbReference>
<evidence type="ECO:0000313" key="2">
    <source>
        <dbReference type="EMBL" id="SFS96566.1"/>
    </source>
</evidence>
<feature type="compositionally biased region" description="Pro residues" evidence="1">
    <location>
        <begin position="41"/>
        <end position="52"/>
    </location>
</feature>
<proteinExistence type="predicted"/>
<dbReference type="AlphaFoldDB" id="A0A1I6U539"/>